<dbReference type="PANTHER" id="PTHR31649:SF1">
    <property type="entry name" value="FARNESOIC ACID O-METHYL TRANSFERASE DOMAIN-CONTAINING PROTEIN"/>
    <property type="match status" value="1"/>
</dbReference>
<dbReference type="InterPro" id="IPR036365">
    <property type="entry name" value="PGBD-like_sf"/>
</dbReference>
<feature type="chain" id="PRO_5004555080" description="Peptidoglycan binding-like domain-containing protein" evidence="1">
    <location>
        <begin position="24"/>
        <end position="561"/>
    </location>
</feature>
<gene>
    <name evidence="3" type="ORF">thalar_00329</name>
</gene>
<dbReference type="SUPFAM" id="SSF56973">
    <property type="entry name" value="Aerolisin/ETX pore-forming domain"/>
    <property type="match status" value="1"/>
</dbReference>
<dbReference type="AlphaFoldDB" id="S9QJY4"/>
<comment type="caution">
    <text evidence="3">The sequence shown here is derived from an EMBL/GenBank/DDBJ whole genome shotgun (WGS) entry which is preliminary data.</text>
</comment>
<organism evidence="3 4">
    <name type="scientific">Litoreibacter arenae DSM 19593</name>
    <dbReference type="NCBI Taxonomy" id="1123360"/>
    <lineage>
        <taxon>Bacteria</taxon>
        <taxon>Pseudomonadati</taxon>
        <taxon>Pseudomonadota</taxon>
        <taxon>Alphaproteobacteria</taxon>
        <taxon>Rhodobacterales</taxon>
        <taxon>Roseobacteraceae</taxon>
        <taxon>Litoreibacter</taxon>
    </lineage>
</organism>
<dbReference type="Gene3D" id="1.10.101.10">
    <property type="entry name" value="PGBD-like superfamily/PGBD"/>
    <property type="match status" value="1"/>
</dbReference>
<dbReference type="EMBL" id="AONI01000005">
    <property type="protein sequence ID" value="EPX81771.1"/>
    <property type="molecule type" value="Genomic_DNA"/>
</dbReference>
<dbReference type="RefSeq" id="WP_021101270.1">
    <property type="nucleotide sequence ID" value="NZ_KE557310.1"/>
</dbReference>
<dbReference type="STRING" id="1123360.thalar_00329"/>
<protein>
    <recommendedName>
        <fullName evidence="2">Peptidoglycan binding-like domain-containing protein</fullName>
    </recommendedName>
</protein>
<evidence type="ECO:0000313" key="3">
    <source>
        <dbReference type="EMBL" id="EPX81771.1"/>
    </source>
</evidence>
<feature type="domain" description="Peptidoglycan binding-like" evidence="2">
    <location>
        <begin position="505"/>
        <end position="559"/>
    </location>
</feature>
<dbReference type="InterPro" id="IPR036366">
    <property type="entry name" value="PGBDSf"/>
</dbReference>
<dbReference type="Gene3D" id="2.170.15.10">
    <property type="entry name" value="Proaerolysin, chain A, domain 3"/>
    <property type="match status" value="1"/>
</dbReference>
<evidence type="ECO:0000259" key="2">
    <source>
        <dbReference type="Pfam" id="PF01471"/>
    </source>
</evidence>
<feature type="signal peptide" evidence="1">
    <location>
        <begin position="1"/>
        <end position="23"/>
    </location>
</feature>
<dbReference type="InterPro" id="IPR002477">
    <property type="entry name" value="Peptidoglycan-bd-like"/>
</dbReference>
<dbReference type="eggNOG" id="COG3409">
    <property type="taxonomic scope" value="Bacteria"/>
</dbReference>
<keyword evidence="1" id="KW-0732">Signal</keyword>
<dbReference type="PANTHER" id="PTHR31649">
    <property type="entry name" value="AGAP009604-PA"/>
    <property type="match status" value="1"/>
</dbReference>
<reference evidence="4" key="1">
    <citation type="journal article" date="2013" name="Stand. Genomic Sci.">
        <title>Genome sequence of the Litoreibacter arenae type strain (DSM 19593(T)), a member of the Roseobacter clade isolated from sea sand.</title>
        <authorList>
            <person name="Riedel T."/>
            <person name="Fiebig A."/>
            <person name="Petersen J."/>
            <person name="Gronow S."/>
            <person name="Kyrpides N.C."/>
            <person name="Goker M."/>
            <person name="Klenk H.P."/>
        </authorList>
    </citation>
    <scope>NUCLEOTIDE SEQUENCE [LARGE SCALE GENOMIC DNA]</scope>
    <source>
        <strain evidence="4">DSM 19593</strain>
    </source>
</reference>
<keyword evidence="4" id="KW-1185">Reference proteome</keyword>
<evidence type="ECO:0000256" key="1">
    <source>
        <dbReference type="SAM" id="SignalP"/>
    </source>
</evidence>
<proteinExistence type="predicted"/>
<dbReference type="SUPFAM" id="SSF47090">
    <property type="entry name" value="PGBD-like"/>
    <property type="match status" value="1"/>
</dbReference>
<dbReference type="Pfam" id="PF01471">
    <property type="entry name" value="PG_binding_1"/>
    <property type="match status" value="1"/>
</dbReference>
<name>S9QJY4_9RHOB</name>
<dbReference type="InterPro" id="IPR006616">
    <property type="entry name" value="DM9_repeat"/>
</dbReference>
<evidence type="ECO:0000313" key="4">
    <source>
        <dbReference type="Proteomes" id="UP000015351"/>
    </source>
</evidence>
<dbReference type="InterPro" id="IPR004991">
    <property type="entry name" value="Aerolysin-like"/>
</dbReference>
<dbReference type="Pfam" id="PF11901">
    <property type="entry name" value="DM9"/>
    <property type="match status" value="1"/>
</dbReference>
<dbReference type="Proteomes" id="UP000015351">
    <property type="component" value="Unassembled WGS sequence"/>
</dbReference>
<accession>S9QJY4</accession>
<dbReference type="HOGENOM" id="CLU_485548_0_0_5"/>
<dbReference type="Pfam" id="PF03318">
    <property type="entry name" value="ETX_MTX2"/>
    <property type="match status" value="1"/>
</dbReference>
<sequence>MAHYQAALGGAFLTFLGSIPAAADMNPTEERLFLLLKSKPSFMRAMPAGREMRELVFKGRAVPGPLEWGESPTEIGIKPIGLVTHVARNCSNDTVGVISDTFKASYEQTQSWEVTVGTELTNSVEVTASLPGVVETTAGTAVTLKFEGSKGGETKSTKSHDAGYSIPVKPGRELDVQFQITEQVIEGTPFSIEMELLGKVEITHPPQGNWVRYRGSVPAKAVSAGKEWNAAGTKRRDLWVCRAAGSPHIGKVIGRRCNYGYGGQEKTTTNFDVLVVAGLETNWVGKSQFESGDDYDEDIVAEGKAEVFYGGQESRPTKRYKGWTFVCRAKHKGDFHPGKVVTNDCMIGYGGKELQKGRYEVLMRGKEVGDVTPVDLQDHLPDAAERTFVVEGVFEDARSFGATTVFGTSRPVNRTVCPGYVPPQNDTSIRDVEVRTSEPVTYSGDSVAIPAAYNDSREQPKEPKAQGEPAINGTVLAKISYGENGEARATLVSRILRDLRADMFGADVVAVQQALNDAGAALQVDGYFGAKTARALREFQRAQGLSVDGVFGPQSQNALGL</sequence>
<dbReference type="SMART" id="SM00696">
    <property type="entry name" value="DM9"/>
    <property type="match status" value="1"/>
</dbReference>